<proteinExistence type="predicted"/>
<evidence type="ECO:0000313" key="1">
    <source>
        <dbReference type="EMBL" id="TDL19187.1"/>
    </source>
</evidence>
<keyword evidence="2" id="KW-1185">Reference proteome</keyword>
<dbReference type="EMBL" id="ML170199">
    <property type="protein sequence ID" value="TDL19187.1"/>
    <property type="molecule type" value="Genomic_DNA"/>
</dbReference>
<dbReference type="Proteomes" id="UP000294933">
    <property type="component" value="Unassembled WGS sequence"/>
</dbReference>
<name>A0A4Y7PUU9_9AGAM</name>
<gene>
    <name evidence="1" type="ORF">BD410DRAFT_447555</name>
</gene>
<reference evidence="1 2" key="1">
    <citation type="submission" date="2018-06" db="EMBL/GenBank/DDBJ databases">
        <title>A transcriptomic atlas of mushroom development highlights an independent origin of complex multicellularity.</title>
        <authorList>
            <consortium name="DOE Joint Genome Institute"/>
            <person name="Krizsan K."/>
            <person name="Almasi E."/>
            <person name="Merenyi Z."/>
            <person name="Sahu N."/>
            <person name="Viragh M."/>
            <person name="Koszo T."/>
            <person name="Mondo S."/>
            <person name="Kiss B."/>
            <person name="Balint B."/>
            <person name="Kues U."/>
            <person name="Barry K."/>
            <person name="Hegedus J.C."/>
            <person name="Henrissat B."/>
            <person name="Johnson J."/>
            <person name="Lipzen A."/>
            <person name="Ohm R."/>
            <person name="Nagy I."/>
            <person name="Pangilinan J."/>
            <person name="Yan J."/>
            <person name="Xiong Y."/>
            <person name="Grigoriev I.V."/>
            <person name="Hibbett D.S."/>
            <person name="Nagy L.G."/>
        </authorList>
    </citation>
    <scope>NUCLEOTIDE SEQUENCE [LARGE SCALE GENOMIC DNA]</scope>
    <source>
        <strain evidence="1 2">SZMC22713</strain>
    </source>
</reference>
<dbReference type="AlphaFoldDB" id="A0A4Y7PUU9"/>
<evidence type="ECO:0000313" key="2">
    <source>
        <dbReference type="Proteomes" id="UP000294933"/>
    </source>
</evidence>
<accession>A0A4Y7PUU9</accession>
<dbReference type="VEuPathDB" id="FungiDB:BD410DRAFT_447555"/>
<dbReference type="OrthoDB" id="3256525at2759"/>
<protein>
    <recommendedName>
        <fullName evidence="3">F-box domain-containing protein</fullName>
    </recommendedName>
</protein>
<sequence length="265" mass="30243">MAPPAFPFEIHSMIIRFATHTPVFFDLSPDPQFWPVDDKLSGCIAADYATKKALTRVSRQFRYLSLPILYQVVKVHKGSNMHLLADVLDVTSSRTATPRQNPRKIEYLFVSLGTMKTSDQRVIFAVFNSLGRVLTRCGRLRGFGLYDTSPYRLSTPCYWWRAIPDGVRFVDWHGTIMACDFAQMIDRVSESLISLRFSKFLHKNTSPHVSLPKLTHLSIVEGFGDVLENWSAQSLTHLSLNVRCTWPKSNRTHVDFNNPQGFTES</sequence>
<evidence type="ECO:0008006" key="3">
    <source>
        <dbReference type="Google" id="ProtNLM"/>
    </source>
</evidence>
<organism evidence="1 2">
    <name type="scientific">Rickenella mellea</name>
    <dbReference type="NCBI Taxonomy" id="50990"/>
    <lineage>
        <taxon>Eukaryota</taxon>
        <taxon>Fungi</taxon>
        <taxon>Dikarya</taxon>
        <taxon>Basidiomycota</taxon>
        <taxon>Agaricomycotina</taxon>
        <taxon>Agaricomycetes</taxon>
        <taxon>Hymenochaetales</taxon>
        <taxon>Rickenellaceae</taxon>
        <taxon>Rickenella</taxon>
    </lineage>
</organism>